<evidence type="ECO:0000313" key="2">
    <source>
        <dbReference type="EMBL" id="CAD8044596.1"/>
    </source>
</evidence>
<reference evidence="2" key="1">
    <citation type="submission" date="2021-01" db="EMBL/GenBank/DDBJ databases">
        <authorList>
            <consortium name="Genoscope - CEA"/>
            <person name="William W."/>
        </authorList>
    </citation>
    <scope>NUCLEOTIDE SEQUENCE</scope>
</reference>
<dbReference type="EMBL" id="CAJJDM010000004">
    <property type="protein sequence ID" value="CAD8044596.1"/>
    <property type="molecule type" value="Genomic_DNA"/>
</dbReference>
<dbReference type="Proteomes" id="UP000688137">
    <property type="component" value="Unassembled WGS sequence"/>
</dbReference>
<gene>
    <name evidence="2" type="ORF">PPRIM_AZ9-3.1.T0080161</name>
</gene>
<dbReference type="AlphaFoldDB" id="A0A8S1JVY9"/>
<keyword evidence="1" id="KW-0175">Coiled coil</keyword>
<evidence type="ECO:0000256" key="1">
    <source>
        <dbReference type="SAM" id="Coils"/>
    </source>
</evidence>
<evidence type="ECO:0000313" key="3">
    <source>
        <dbReference type="Proteomes" id="UP000688137"/>
    </source>
</evidence>
<proteinExistence type="predicted"/>
<protein>
    <submittedName>
        <fullName evidence="2">Uncharacterized protein</fullName>
    </submittedName>
</protein>
<name>A0A8S1JVY9_PARPR</name>
<accession>A0A8S1JVY9</accession>
<feature type="coiled-coil region" evidence="1">
    <location>
        <begin position="134"/>
        <end position="318"/>
    </location>
</feature>
<organism evidence="2 3">
    <name type="scientific">Paramecium primaurelia</name>
    <dbReference type="NCBI Taxonomy" id="5886"/>
    <lineage>
        <taxon>Eukaryota</taxon>
        <taxon>Sar</taxon>
        <taxon>Alveolata</taxon>
        <taxon>Ciliophora</taxon>
        <taxon>Intramacronucleata</taxon>
        <taxon>Oligohymenophorea</taxon>
        <taxon>Peniculida</taxon>
        <taxon>Parameciidae</taxon>
        <taxon>Paramecium</taxon>
    </lineage>
</organism>
<comment type="caution">
    <text evidence="2">The sequence shown here is derived from an EMBL/GenBank/DDBJ whole genome shotgun (WGS) entry which is preliminary data.</text>
</comment>
<sequence length="334" mass="41337">MYRNINYSFQEPKQKKIDFQAFDKLLEYTKQAHQNSQRHIEQPEYYEIEKKRNYRPNSLTQRIYLIESSQQYKRERDCPFKIQTFVKYQCFQWLLKQKDLENNYKIIQIKNNLERILKECSLQQINGDSNLNKNNMLIKECDQLREQLMNQKQINKENYEKNARNLQLQIEKLKYEIQEQKISQKEKQDEIDTLNLQLKQKQSQLDQFDNTIKQLKNEIQNLQNKHDIQYDLFIDELNNEIEILQQNYRKLYNDYQQYKQSQSQMYEQQTQVPYSIIQSQQQYIHQENQEINMLNLMIQQLQNENEKLKDDLFKQSRRTETWCCWKRNILLFQF</sequence>
<keyword evidence="3" id="KW-1185">Reference proteome</keyword>